<feature type="domain" description="HTH tetR-type" evidence="3">
    <location>
        <begin position="1"/>
        <end position="54"/>
    </location>
</feature>
<evidence type="ECO:0000259" key="3">
    <source>
        <dbReference type="PROSITE" id="PS50977"/>
    </source>
</evidence>
<dbReference type="PROSITE" id="PS50977">
    <property type="entry name" value="HTH_TETR_2"/>
    <property type="match status" value="1"/>
</dbReference>
<dbReference type="GO" id="GO:0003677">
    <property type="term" value="F:DNA binding"/>
    <property type="evidence" value="ECO:0007669"/>
    <property type="project" value="UniProtKB-UniRule"/>
</dbReference>
<dbReference type="PANTHER" id="PTHR43479">
    <property type="entry name" value="ACREF/ENVCD OPERON REPRESSOR-RELATED"/>
    <property type="match status" value="1"/>
</dbReference>
<dbReference type="InterPro" id="IPR009057">
    <property type="entry name" value="Homeodomain-like_sf"/>
</dbReference>
<dbReference type="InterPro" id="IPR050624">
    <property type="entry name" value="HTH-type_Tx_Regulator"/>
</dbReference>
<dbReference type="PANTHER" id="PTHR43479:SF7">
    <property type="entry name" value="TETR-FAMILY TRANSCRIPTIONAL REGULATOR"/>
    <property type="match status" value="1"/>
</dbReference>
<dbReference type="InterPro" id="IPR001647">
    <property type="entry name" value="HTH_TetR"/>
</dbReference>
<evidence type="ECO:0000256" key="2">
    <source>
        <dbReference type="PROSITE-ProRule" id="PRU00335"/>
    </source>
</evidence>
<dbReference type="AlphaFoldDB" id="A0AAV4LC54"/>
<name>A0AAV4LC54_9BACL</name>
<proteinExistence type="predicted"/>
<evidence type="ECO:0000313" key="5">
    <source>
        <dbReference type="Proteomes" id="UP001057291"/>
    </source>
</evidence>
<dbReference type="Gene3D" id="1.10.357.10">
    <property type="entry name" value="Tetracycline Repressor, domain 2"/>
    <property type="match status" value="1"/>
</dbReference>
<dbReference type="InterPro" id="IPR049397">
    <property type="entry name" value="EthR_C"/>
</dbReference>
<accession>A0AAV4LC54</accession>
<evidence type="ECO:0000256" key="1">
    <source>
        <dbReference type="ARBA" id="ARBA00023125"/>
    </source>
</evidence>
<dbReference type="Pfam" id="PF00440">
    <property type="entry name" value="TetR_N"/>
    <property type="match status" value="1"/>
</dbReference>
<evidence type="ECO:0000313" key="4">
    <source>
        <dbReference type="EMBL" id="GIM45345.1"/>
    </source>
</evidence>
<dbReference type="Gene3D" id="1.10.10.60">
    <property type="entry name" value="Homeodomain-like"/>
    <property type="match status" value="1"/>
</dbReference>
<sequence length="183" mass="21674">MAAGREVFIEYGFQKATISEIIKKAHTGYGTAYVHFKNKDDILIELMEDVMNRFYEIAELPFEPKSRQEAYRLIEKQVGLFLEMANKERPMMRVIEEAIRLSDDVRKNWQAIRERFIQRIAQDVAYSQKSGLARTDVDNYLIARGWFYANEMYLWEIVRNEHRFSIKDIVHNLTAMYTGGLYI</sequence>
<keyword evidence="5" id="KW-1185">Reference proteome</keyword>
<dbReference type="SUPFAM" id="SSF48498">
    <property type="entry name" value="Tetracyclin repressor-like, C-terminal domain"/>
    <property type="match status" value="1"/>
</dbReference>
<reference evidence="4" key="1">
    <citation type="journal article" date="2023" name="Int. J. Syst. Evol. Microbiol.">
        <title>Collibacillus ludicampi gen. nov., sp. nov., a new soil bacterium of the family Alicyclobacillaceae.</title>
        <authorList>
            <person name="Jojima T."/>
            <person name="Ioku Y."/>
            <person name="Fukuta Y."/>
            <person name="Shirasaka N."/>
            <person name="Matsumura Y."/>
            <person name="Mori M."/>
        </authorList>
    </citation>
    <scope>NUCLEOTIDE SEQUENCE</scope>
    <source>
        <strain evidence="4">TP075</strain>
    </source>
</reference>
<feature type="DNA-binding region" description="H-T-H motif" evidence="2">
    <location>
        <begin position="17"/>
        <end position="36"/>
    </location>
</feature>
<comment type="caution">
    <text evidence="4">The sequence shown here is derived from an EMBL/GenBank/DDBJ whole genome shotgun (WGS) entry which is preliminary data.</text>
</comment>
<dbReference type="Proteomes" id="UP001057291">
    <property type="component" value="Unassembled WGS sequence"/>
</dbReference>
<dbReference type="EMBL" id="BOQE01000001">
    <property type="protein sequence ID" value="GIM45345.1"/>
    <property type="molecule type" value="Genomic_DNA"/>
</dbReference>
<organism evidence="4 5">
    <name type="scientific">Collibacillus ludicampi</name>
    <dbReference type="NCBI Taxonomy" id="2771369"/>
    <lineage>
        <taxon>Bacteria</taxon>
        <taxon>Bacillati</taxon>
        <taxon>Bacillota</taxon>
        <taxon>Bacilli</taxon>
        <taxon>Bacillales</taxon>
        <taxon>Alicyclobacillaceae</taxon>
        <taxon>Collibacillus</taxon>
    </lineage>
</organism>
<keyword evidence="1 2" id="KW-0238">DNA-binding</keyword>
<dbReference type="InterPro" id="IPR036271">
    <property type="entry name" value="Tet_transcr_reg_TetR-rel_C_sf"/>
</dbReference>
<gene>
    <name evidence="4" type="ORF">DNHGIG_08940</name>
</gene>
<protein>
    <submittedName>
        <fullName evidence="4">TetR family transcriptional regulator</fullName>
    </submittedName>
</protein>
<dbReference type="SUPFAM" id="SSF46689">
    <property type="entry name" value="Homeodomain-like"/>
    <property type="match status" value="1"/>
</dbReference>
<dbReference type="Pfam" id="PF21313">
    <property type="entry name" value="EthR_C"/>
    <property type="match status" value="1"/>
</dbReference>